<organism evidence="3">
    <name type="scientific">marine metagenome</name>
    <dbReference type="NCBI Taxonomy" id="408172"/>
    <lineage>
        <taxon>unclassified sequences</taxon>
        <taxon>metagenomes</taxon>
        <taxon>ecological metagenomes</taxon>
    </lineage>
</organism>
<evidence type="ECO:0000313" key="3">
    <source>
        <dbReference type="EMBL" id="SVB51314.1"/>
    </source>
</evidence>
<sequence>MNKRAINRFLSILLIGMVVLVIACGGSASEPQTDSPKATPTAKAVSTSPEVVDEAPVAEEPSPTTQSATEAPTKPSKQTDSKPTIGKTSEATVKPTTKPTTEPSKPSKPASPSKTVVAAPDSPTAEPTATATSIPTPKPTPTPTPTPEPPIFSVSDLSITPTEPGPGDQVSISVLVKNDGKGPGSHDVKLEIGGLLVKTESVTLAAETEKQLLFTVTEETVGTYDVKIETLAATFSVRQGLFLEVVTPANQTVVTTASIEVQGNTLPTSILSINGSLTAVNASGTFTTTLTLEEGVNIIQIVASDLRGNETGEVLTLIYLP</sequence>
<accession>A0A382EMI1</accession>
<feature type="compositionally biased region" description="Polar residues" evidence="1">
    <location>
        <begin position="64"/>
        <end position="89"/>
    </location>
</feature>
<gene>
    <name evidence="3" type="ORF">METZ01_LOCUS204168</name>
</gene>
<name>A0A382EMI1_9ZZZZ</name>
<dbReference type="InterPro" id="IPR013783">
    <property type="entry name" value="Ig-like_fold"/>
</dbReference>
<feature type="domain" description="CARDB" evidence="2">
    <location>
        <begin position="156"/>
        <end position="228"/>
    </location>
</feature>
<feature type="compositionally biased region" description="Low complexity" evidence="1">
    <location>
        <begin position="90"/>
        <end position="135"/>
    </location>
</feature>
<proteinExistence type="predicted"/>
<dbReference type="AlphaFoldDB" id="A0A382EMI1"/>
<dbReference type="Pfam" id="PF09136">
    <property type="entry name" value="Glucodextran_B"/>
    <property type="match status" value="1"/>
</dbReference>
<dbReference type="InterPro" id="IPR011635">
    <property type="entry name" value="CARDB"/>
</dbReference>
<dbReference type="PRINTS" id="PR01217">
    <property type="entry name" value="PRICHEXTENSN"/>
</dbReference>
<feature type="region of interest" description="Disordered" evidence="1">
    <location>
        <begin position="28"/>
        <end position="170"/>
    </location>
</feature>
<feature type="compositionally biased region" description="Polar residues" evidence="1">
    <location>
        <begin position="29"/>
        <end position="38"/>
    </location>
</feature>
<evidence type="ECO:0000256" key="1">
    <source>
        <dbReference type="SAM" id="MobiDB-lite"/>
    </source>
</evidence>
<dbReference type="PROSITE" id="PS51257">
    <property type="entry name" value="PROKAR_LIPOPROTEIN"/>
    <property type="match status" value="1"/>
</dbReference>
<dbReference type="Pfam" id="PF07705">
    <property type="entry name" value="CARDB"/>
    <property type="match status" value="1"/>
</dbReference>
<dbReference type="Gene3D" id="2.60.40.10">
    <property type="entry name" value="Immunoglobulins"/>
    <property type="match status" value="2"/>
</dbReference>
<dbReference type="EMBL" id="UINC01045045">
    <property type="protein sequence ID" value="SVB51314.1"/>
    <property type="molecule type" value="Genomic_DNA"/>
</dbReference>
<evidence type="ECO:0000259" key="2">
    <source>
        <dbReference type="Pfam" id="PF07705"/>
    </source>
</evidence>
<feature type="compositionally biased region" description="Pro residues" evidence="1">
    <location>
        <begin position="136"/>
        <end position="150"/>
    </location>
</feature>
<protein>
    <recommendedName>
        <fullName evidence="2">CARDB domain-containing protein</fullName>
    </recommendedName>
</protein>
<reference evidence="3" key="1">
    <citation type="submission" date="2018-05" db="EMBL/GenBank/DDBJ databases">
        <authorList>
            <person name="Lanie J.A."/>
            <person name="Ng W.-L."/>
            <person name="Kazmierczak K.M."/>
            <person name="Andrzejewski T.M."/>
            <person name="Davidsen T.M."/>
            <person name="Wayne K.J."/>
            <person name="Tettelin H."/>
            <person name="Glass J.I."/>
            <person name="Rusch D."/>
            <person name="Podicherti R."/>
            <person name="Tsui H.-C.T."/>
            <person name="Winkler M.E."/>
        </authorList>
    </citation>
    <scope>NUCLEOTIDE SEQUENCE</scope>
</reference>